<evidence type="ECO:0000259" key="10">
    <source>
        <dbReference type="PROSITE" id="PS50071"/>
    </source>
</evidence>
<dbReference type="InterPro" id="IPR050394">
    <property type="entry name" value="Homeobox_NK-like"/>
</dbReference>
<dbReference type="InterPro" id="IPR009057">
    <property type="entry name" value="Homeodomain-like_sf"/>
</dbReference>
<evidence type="ECO:0000256" key="1">
    <source>
        <dbReference type="ARBA" id="ARBA00004123"/>
    </source>
</evidence>
<evidence type="ECO:0000256" key="8">
    <source>
        <dbReference type="RuleBase" id="RU000682"/>
    </source>
</evidence>
<sequence>MTLSPKTTAGFSVTDILNPLEDYSKRSSAAVMDSAALNFASQMGYRAQHTSPHNHQGSNTAASAMNNVNASAITSNPYMAAQMAAAGNFGAHSMMAAAAGTSAAAAYCNPNAISDISQSFAAGHAAAAGLAQYDHFGRHSSMGAANVSGWGYAPSADPRLSFSRLMHSSNGMGMGMTGSMAGMSMTSFGALGDPSKMLSSQRRKRRVLFTQAQVYELERRFKQQKYLSAPEREALAQGINLTPTQVKIWFQNHRYKCKRASKERQSAAAQQQDGDKSGNDRQVKLETKDPDTDSLVDPNDSDGAVGSPLNEDDFAQDPVKSQLLANYTTAAHAQQAGQVQATGYPGQQQTLQVNPGAAALNDMSRCPVIQPTLGAATNPAVYSTDANNLALFQNSLGTRW</sequence>
<accession>B5LVM1</accession>
<feature type="domain" description="Homeobox" evidence="10">
    <location>
        <begin position="200"/>
        <end position="260"/>
    </location>
</feature>
<dbReference type="SUPFAM" id="SSF46689">
    <property type="entry name" value="Homeodomain-like"/>
    <property type="match status" value="1"/>
</dbReference>
<keyword evidence="4 7" id="KW-0238">DNA-binding</keyword>
<dbReference type="PANTHER" id="PTHR24340:SF41">
    <property type="entry name" value="MUSCLE-SPECIFIC HOMEOBOX PROTEIN TINMAN-RELATED"/>
    <property type="match status" value="1"/>
</dbReference>
<dbReference type="InterPro" id="IPR020479">
    <property type="entry name" value="HD_metazoa"/>
</dbReference>
<dbReference type="PANTHER" id="PTHR24340">
    <property type="entry name" value="HOMEOBOX PROTEIN NKX"/>
    <property type="match status" value="1"/>
</dbReference>
<feature type="DNA-binding region" description="Homeobox" evidence="7">
    <location>
        <begin position="202"/>
        <end position="261"/>
    </location>
</feature>
<keyword evidence="3" id="KW-0217">Developmental protein</keyword>
<reference evidence="11" key="1">
    <citation type="journal article" date="2008" name="Nature">
        <title>Acoel development indicates the independent evolution of the bilaterian mouth and anus.</title>
        <authorList>
            <person name="Hejnol A."/>
            <person name="Martindale M.Q."/>
        </authorList>
    </citation>
    <scope>NUCLEOTIDE SEQUENCE</scope>
</reference>
<dbReference type="InterPro" id="IPR017970">
    <property type="entry name" value="Homeobox_CS"/>
</dbReference>
<dbReference type="PROSITE" id="PS00027">
    <property type="entry name" value="HOMEOBOX_1"/>
    <property type="match status" value="1"/>
</dbReference>
<keyword evidence="5 7" id="KW-0371">Homeobox</keyword>
<dbReference type="EMBL" id="EU914946">
    <property type="protein sequence ID" value="ACG70803.1"/>
    <property type="molecule type" value="mRNA"/>
</dbReference>
<evidence type="ECO:0000256" key="7">
    <source>
        <dbReference type="PROSITE-ProRule" id="PRU00108"/>
    </source>
</evidence>
<dbReference type="InterPro" id="IPR001356">
    <property type="entry name" value="HD"/>
</dbReference>
<evidence type="ECO:0000256" key="5">
    <source>
        <dbReference type="ARBA" id="ARBA00023155"/>
    </source>
</evidence>
<dbReference type="GO" id="GO:0000978">
    <property type="term" value="F:RNA polymerase II cis-regulatory region sequence-specific DNA binding"/>
    <property type="evidence" value="ECO:0007669"/>
    <property type="project" value="TreeGrafter"/>
</dbReference>
<dbReference type="GO" id="GO:0000981">
    <property type="term" value="F:DNA-binding transcription factor activity, RNA polymerase II-specific"/>
    <property type="evidence" value="ECO:0007669"/>
    <property type="project" value="InterPro"/>
</dbReference>
<evidence type="ECO:0000256" key="9">
    <source>
        <dbReference type="SAM" id="MobiDB-lite"/>
    </source>
</evidence>
<dbReference type="SMART" id="SM00389">
    <property type="entry name" value="HOX"/>
    <property type="match status" value="1"/>
</dbReference>
<evidence type="ECO:0000256" key="4">
    <source>
        <dbReference type="ARBA" id="ARBA00023125"/>
    </source>
</evidence>
<evidence type="ECO:0000256" key="2">
    <source>
        <dbReference type="ARBA" id="ARBA00005661"/>
    </source>
</evidence>
<evidence type="ECO:0000313" key="11">
    <source>
        <dbReference type="EMBL" id="ACG70803.1"/>
    </source>
</evidence>
<proteinExistence type="evidence at transcript level"/>
<dbReference type="FunFam" id="1.10.10.60:FF:000101">
    <property type="entry name" value="NK2 homeobox 8"/>
    <property type="match status" value="1"/>
</dbReference>
<dbReference type="Gene3D" id="1.10.10.60">
    <property type="entry name" value="Homeodomain-like"/>
    <property type="match status" value="1"/>
</dbReference>
<dbReference type="PROSITE" id="PS50071">
    <property type="entry name" value="HOMEOBOX_2"/>
    <property type="match status" value="1"/>
</dbReference>
<dbReference type="CDD" id="cd00086">
    <property type="entry name" value="homeodomain"/>
    <property type="match status" value="1"/>
</dbReference>
<feature type="region of interest" description="Disordered" evidence="9">
    <location>
        <begin position="260"/>
        <end position="314"/>
    </location>
</feature>
<dbReference type="GO" id="GO:0005634">
    <property type="term" value="C:nucleus"/>
    <property type="evidence" value="ECO:0007669"/>
    <property type="project" value="UniProtKB-SubCell"/>
</dbReference>
<organism evidence="11">
    <name type="scientific">Convolutriloba longifissura</name>
    <name type="common">Red flatworm</name>
    <name type="synonym">Acoelomorph flatworm</name>
    <dbReference type="NCBI Taxonomy" id="536236"/>
    <lineage>
        <taxon>Eukaryota</taxon>
        <taxon>Metazoa</taxon>
        <taxon>Xenacoelomorpha</taxon>
        <taxon>Acoelomorpha</taxon>
        <taxon>Acoela</taxon>
        <taxon>Sagittiferidae</taxon>
        <taxon>Convolutriloba</taxon>
    </lineage>
</organism>
<dbReference type="PRINTS" id="PR00024">
    <property type="entry name" value="HOMEOBOX"/>
</dbReference>
<protein>
    <submittedName>
        <fullName evidence="11">NK2.1</fullName>
    </submittedName>
</protein>
<feature type="compositionally biased region" description="Basic and acidic residues" evidence="9">
    <location>
        <begin position="273"/>
        <end position="291"/>
    </location>
</feature>
<dbReference type="AlphaFoldDB" id="B5LVM1"/>
<name>B5LVM1_CONLF</name>
<dbReference type="Pfam" id="PF00046">
    <property type="entry name" value="Homeodomain"/>
    <property type="match status" value="1"/>
</dbReference>
<comment type="similarity">
    <text evidence="2">Belongs to the NK-2 homeobox family.</text>
</comment>
<evidence type="ECO:0000256" key="6">
    <source>
        <dbReference type="ARBA" id="ARBA00023242"/>
    </source>
</evidence>
<dbReference type="GO" id="GO:0030154">
    <property type="term" value="P:cell differentiation"/>
    <property type="evidence" value="ECO:0007669"/>
    <property type="project" value="TreeGrafter"/>
</dbReference>
<comment type="subcellular location">
    <subcellularLocation>
        <location evidence="1 7 8">Nucleus</location>
    </subcellularLocation>
</comment>
<keyword evidence="6 7" id="KW-0539">Nucleus</keyword>
<evidence type="ECO:0000256" key="3">
    <source>
        <dbReference type="ARBA" id="ARBA00022473"/>
    </source>
</evidence>